<protein>
    <recommendedName>
        <fullName evidence="4">SPOR domain-containing protein</fullName>
    </recommendedName>
</protein>
<dbReference type="Proteomes" id="UP000001227">
    <property type="component" value="Chromosome"/>
</dbReference>
<gene>
    <name evidence="2" type="ordered locus">Aasi_1704</name>
</gene>
<evidence type="ECO:0008006" key="4">
    <source>
        <dbReference type="Google" id="ProtNLM"/>
    </source>
</evidence>
<reference evidence="2 3" key="1">
    <citation type="journal article" date="2010" name="J. Bacteriol.">
        <title>The genome of the amoeba symbiont 'Candidatus Amoebophilus asiaticus' reveals common mechanisms for host cell interaction among amoeba-associated bacteria.</title>
        <authorList>
            <person name="Schmitz-Esser S."/>
            <person name="Tischler P."/>
            <person name="Arnold R."/>
            <person name="Montanaro J."/>
            <person name="Wagner M."/>
            <person name="Rattei T."/>
            <person name="Horn M."/>
        </authorList>
    </citation>
    <scope>NUCLEOTIDE SEQUENCE [LARGE SCALE GENOMIC DNA]</scope>
    <source>
        <strain evidence="2 3">5a2</strain>
    </source>
</reference>
<accession>C3L3V2</accession>
<organism evidence="2 3">
    <name type="scientific">Amoebophilus asiaticus (strain 5a2)</name>
    <dbReference type="NCBI Taxonomy" id="452471"/>
    <lineage>
        <taxon>Bacteria</taxon>
        <taxon>Pseudomonadati</taxon>
        <taxon>Bacteroidota</taxon>
        <taxon>Cytophagia</taxon>
        <taxon>Cytophagales</taxon>
        <taxon>Amoebophilaceae</taxon>
        <taxon>Candidatus Amoebophilus</taxon>
    </lineage>
</organism>
<dbReference type="HOGENOM" id="CLU_1286520_0_0_10"/>
<keyword evidence="3" id="KW-1185">Reference proteome</keyword>
<proteinExistence type="predicted"/>
<dbReference type="STRING" id="452471.Aasi_1704"/>
<dbReference type="KEGG" id="aas:Aasi_1704"/>
<keyword evidence="1" id="KW-0732">Signal</keyword>
<evidence type="ECO:0000256" key="1">
    <source>
        <dbReference type="SAM" id="SignalP"/>
    </source>
</evidence>
<name>C3L3V2_AMOA5</name>
<sequence>MSIFLVLLFLPANIYAANKQRALQAYTENLAAYRTKFNNPINTDHNDYGIQKLKYKKNYNFSYEHDITLQLHELLVDLKTFHEMTEVIYGYTIQAYTGANRQMAFQIKDKLCSLYPHLHVEIQYKQPNFSVRVGRFLERLESYQLYINIKKDFPQAIIRSAEFPNKVDVFAPLEQECRADTMQNLDNKQEELIKEGNTENISLGILRKLKNDVQ</sequence>
<feature type="chain" id="PRO_5002927425" description="SPOR domain-containing protein" evidence="1">
    <location>
        <begin position="17"/>
        <end position="214"/>
    </location>
</feature>
<feature type="signal peptide" evidence="1">
    <location>
        <begin position="1"/>
        <end position="16"/>
    </location>
</feature>
<dbReference type="EMBL" id="CP001102">
    <property type="protein sequence ID" value="ACP20993.1"/>
    <property type="molecule type" value="Genomic_DNA"/>
</dbReference>
<evidence type="ECO:0000313" key="2">
    <source>
        <dbReference type="EMBL" id="ACP20993.1"/>
    </source>
</evidence>
<evidence type="ECO:0000313" key="3">
    <source>
        <dbReference type="Proteomes" id="UP000001227"/>
    </source>
</evidence>
<dbReference type="AlphaFoldDB" id="C3L3V2"/>